<keyword evidence="7" id="KW-0406">Ion transport</keyword>
<feature type="transmembrane region" description="Helical" evidence="10">
    <location>
        <begin position="80"/>
        <end position="106"/>
    </location>
</feature>
<keyword evidence="3" id="KW-1003">Cell membrane</keyword>
<proteinExistence type="predicted"/>
<evidence type="ECO:0000313" key="13">
    <source>
        <dbReference type="Proteomes" id="UP000635902"/>
    </source>
</evidence>
<evidence type="ECO:0000256" key="9">
    <source>
        <dbReference type="ARBA" id="ARBA00023201"/>
    </source>
</evidence>
<dbReference type="PANTHER" id="PTHR10110:SF86">
    <property type="entry name" value="SODIUM_HYDROGEN EXCHANGER 7"/>
    <property type="match status" value="1"/>
</dbReference>
<evidence type="ECO:0000259" key="11">
    <source>
        <dbReference type="Pfam" id="PF00999"/>
    </source>
</evidence>
<comment type="caution">
    <text evidence="12">The sequence shown here is derived from an EMBL/GenBank/DDBJ whole genome shotgun (WGS) entry which is preliminary data.</text>
</comment>
<evidence type="ECO:0000256" key="8">
    <source>
        <dbReference type="ARBA" id="ARBA00023136"/>
    </source>
</evidence>
<feature type="transmembrane region" description="Helical" evidence="10">
    <location>
        <begin position="183"/>
        <end position="204"/>
    </location>
</feature>
<feature type="transmembrane region" description="Helical" evidence="10">
    <location>
        <begin position="263"/>
        <end position="284"/>
    </location>
</feature>
<keyword evidence="9" id="KW-0739">Sodium transport</keyword>
<dbReference type="Proteomes" id="UP000635902">
    <property type="component" value="Unassembled WGS sequence"/>
</dbReference>
<dbReference type="InterPro" id="IPR018422">
    <property type="entry name" value="Cation/H_exchanger_CPA1"/>
</dbReference>
<dbReference type="EMBL" id="JADKMY010000001">
    <property type="protein sequence ID" value="MBF4553151.1"/>
    <property type="molecule type" value="Genomic_DNA"/>
</dbReference>
<evidence type="ECO:0000313" key="12">
    <source>
        <dbReference type="EMBL" id="MBF4553151.1"/>
    </source>
</evidence>
<dbReference type="Pfam" id="PF00999">
    <property type="entry name" value="Na_H_Exchanger"/>
    <property type="match status" value="1"/>
</dbReference>
<keyword evidence="5 10" id="KW-1133">Transmembrane helix</keyword>
<feature type="transmembrane region" description="Helical" evidence="10">
    <location>
        <begin position="216"/>
        <end position="242"/>
    </location>
</feature>
<evidence type="ECO:0000256" key="5">
    <source>
        <dbReference type="ARBA" id="ARBA00022989"/>
    </source>
</evidence>
<evidence type="ECO:0000256" key="6">
    <source>
        <dbReference type="ARBA" id="ARBA00023053"/>
    </source>
</evidence>
<evidence type="ECO:0000256" key="10">
    <source>
        <dbReference type="SAM" id="Phobius"/>
    </source>
</evidence>
<evidence type="ECO:0000256" key="7">
    <source>
        <dbReference type="ARBA" id="ARBA00023065"/>
    </source>
</evidence>
<feature type="transmembrane region" description="Helical" evidence="10">
    <location>
        <begin position="151"/>
        <end position="171"/>
    </location>
</feature>
<feature type="transmembrane region" description="Helical" evidence="10">
    <location>
        <begin position="372"/>
        <end position="394"/>
    </location>
</feature>
<evidence type="ECO:0000256" key="4">
    <source>
        <dbReference type="ARBA" id="ARBA00022692"/>
    </source>
</evidence>
<dbReference type="Gene3D" id="6.10.140.1330">
    <property type="match status" value="1"/>
</dbReference>
<keyword evidence="2" id="KW-0813">Transport</keyword>
<name>A0ABR9ZJ94_9CORY</name>
<dbReference type="RefSeq" id="WP_194555987.1">
    <property type="nucleotide sequence ID" value="NZ_JADKMY010000001.1"/>
</dbReference>
<evidence type="ECO:0000256" key="1">
    <source>
        <dbReference type="ARBA" id="ARBA00004651"/>
    </source>
</evidence>
<reference evidence="12 13" key="1">
    <citation type="submission" date="2020-10" db="EMBL/GenBank/DDBJ databases">
        <title>Novel species in genus Corynebacterium.</title>
        <authorList>
            <person name="Zhang G."/>
        </authorList>
    </citation>
    <scope>NUCLEOTIDE SEQUENCE [LARGE SCALE GENOMIC DNA]</scope>
    <source>
        <strain evidence="12 13">DSM 45110</strain>
    </source>
</reference>
<keyword evidence="6" id="KW-0915">Sodium</keyword>
<keyword evidence="13" id="KW-1185">Reference proteome</keyword>
<protein>
    <submittedName>
        <fullName evidence="12">Sodium:proton antiporter</fullName>
    </submittedName>
</protein>
<feature type="transmembrane region" description="Helical" evidence="10">
    <location>
        <begin position="296"/>
        <end position="319"/>
    </location>
</feature>
<dbReference type="InterPro" id="IPR006153">
    <property type="entry name" value="Cation/H_exchanger_TM"/>
</dbReference>
<organism evidence="12 13">
    <name type="scientific">Corynebacterium suicordis DSM 45110</name>
    <dbReference type="NCBI Taxonomy" id="1121369"/>
    <lineage>
        <taxon>Bacteria</taxon>
        <taxon>Bacillati</taxon>
        <taxon>Actinomycetota</taxon>
        <taxon>Actinomycetes</taxon>
        <taxon>Mycobacteriales</taxon>
        <taxon>Corynebacteriaceae</taxon>
        <taxon>Corynebacterium</taxon>
    </lineage>
</organism>
<keyword evidence="4 10" id="KW-0812">Transmembrane</keyword>
<keyword evidence="8 10" id="KW-0472">Membrane</keyword>
<evidence type="ECO:0000256" key="3">
    <source>
        <dbReference type="ARBA" id="ARBA00022475"/>
    </source>
</evidence>
<dbReference type="PANTHER" id="PTHR10110">
    <property type="entry name" value="SODIUM/HYDROGEN EXCHANGER"/>
    <property type="match status" value="1"/>
</dbReference>
<accession>A0ABR9ZJ94</accession>
<evidence type="ECO:0000256" key="2">
    <source>
        <dbReference type="ARBA" id="ARBA00022448"/>
    </source>
</evidence>
<comment type="subcellular location">
    <subcellularLocation>
        <location evidence="1">Cell membrane</location>
        <topology evidence="1">Multi-pass membrane protein</topology>
    </subcellularLocation>
</comment>
<gene>
    <name evidence="12" type="ORF">IRY30_03510</name>
</gene>
<sequence>MEILIGIVALIFVTIITVAVGERLGLPWPTLLTLVIAGAIFLPGLPRMEVPSEMILPIFLPPLLWALARRTSWAVIRSQLSTVISLSVLLVIATIAAVTGTVLLMYPTIGVAAAVVIGAALAPPDPVAVDAVAETTAVPRRLTSTLQMEGLFNDAASIVTFHVALGALLAGGELSIGEGIRDFVVSVVLAVVLGVAFGFGSAKLSNFMESTTARTAFSWIVPFAVYLVAEEVHASGVIAIVIAAVEMNSRLHVGAEDRLSGQAFWETVEMVFTGLAFGMIGLSVRDAIEEVGSDLLHAVWVGFVISIVLIAVRFVWMFGFYKINKQKTRREFAPLRLQEVVMLTWGGMRGLVSLALVLSIPASALANAHEVSVIALMVLLCTMVIPGMTLPWLIAKLDLSQGPDAAGDQARDALIVRGHKAAIKELYRHTDELPPQFVASIENWLTEESEARVDPSMALAAIRRAKAKKALVAEGKITLDENGQPADARCQKLVEERATATGGTTVGTAVRAMNMEVAVTELISERVAYASAMKKKANQIRVIALQAAQASMLEARREPGQDPAIVDEQLRTLDRLLIAANAEQV</sequence>
<feature type="transmembrane region" description="Helical" evidence="10">
    <location>
        <begin position="340"/>
        <end position="360"/>
    </location>
</feature>
<feature type="domain" description="Cation/H+ exchanger transmembrane" evidence="11">
    <location>
        <begin position="13"/>
        <end position="395"/>
    </location>
</feature>